<sequence>MCPSFLYGYSAVIGSPLHGHIGDWLKCKRHDNDQSTNDQCHMFLWWAV</sequence>
<reference evidence="1" key="2">
    <citation type="journal article" date="2015" name="Fish Shellfish Immunol.">
        <title>Early steps in the European eel (Anguilla anguilla)-Vibrio vulnificus interaction in the gills: Role of the RtxA13 toxin.</title>
        <authorList>
            <person name="Callol A."/>
            <person name="Pajuelo D."/>
            <person name="Ebbesson L."/>
            <person name="Teles M."/>
            <person name="MacKenzie S."/>
            <person name="Amaro C."/>
        </authorList>
    </citation>
    <scope>NUCLEOTIDE SEQUENCE</scope>
</reference>
<dbReference type="EMBL" id="GBXM01040544">
    <property type="protein sequence ID" value="JAH68033.1"/>
    <property type="molecule type" value="Transcribed_RNA"/>
</dbReference>
<evidence type="ECO:0000313" key="1">
    <source>
        <dbReference type="EMBL" id="JAH68033.1"/>
    </source>
</evidence>
<proteinExistence type="predicted"/>
<reference evidence="1" key="1">
    <citation type="submission" date="2014-11" db="EMBL/GenBank/DDBJ databases">
        <authorList>
            <person name="Amaro Gonzalez C."/>
        </authorList>
    </citation>
    <scope>NUCLEOTIDE SEQUENCE</scope>
</reference>
<organism evidence="1">
    <name type="scientific">Anguilla anguilla</name>
    <name type="common">European freshwater eel</name>
    <name type="synonym">Muraena anguilla</name>
    <dbReference type="NCBI Taxonomy" id="7936"/>
    <lineage>
        <taxon>Eukaryota</taxon>
        <taxon>Metazoa</taxon>
        <taxon>Chordata</taxon>
        <taxon>Craniata</taxon>
        <taxon>Vertebrata</taxon>
        <taxon>Euteleostomi</taxon>
        <taxon>Actinopterygii</taxon>
        <taxon>Neopterygii</taxon>
        <taxon>Teleostei</taxon>
        <taxon>Anguilliformes</taxon>
        <taxon>Anguillidae</taxon>
        <taxon>Anguilla</taxon>
    </lineage>
</organism>
<protein>
    <submittedName>
        <fullName evidence="1">Uncharacterized protein</fullName>
    </submittedName>
</protein>
<dbReference type="EMBL" id="GBXM01029840">
    <property type="protein sequence ID" value="JAH78737.1"/>
    <property type="molecule type" value="Transcribed_RNA"/>
</dbReference>
<accession>A0A0E9UST0</accession>
<name>A0A0E9UST0_ANGAN</name>
<dbReference type="AlphaFoldDB" id="A0A0E9UST0"/>
<dbReference type="EMBL" id="GBXM01039373">
    <property type="protein sequence ID" value="JAH69204.1"/>
    <property type="molecule type" value="Transcribed_RNA"/>
</dbReference>